<evidence type="ECO:0008006" key="4">
    <source>
        <dbReference type="Google" id="ProtNLM"/>
    </source>
</evidence>
<sequence length="85" mass="9711">MQLGTTLTIVTLSGVLSYQQPGLRWPYDKKPWSKVTNRNVKTVVKPSSLDWCSYWNSLGVHKPECLTDPKRPIPAVPLIRSKFTR</sequence>
<accession>A0A368FE19</accession>
<proteinExistence type="predicted"/>
<protein>
    <recommendedName>
        <fullName evidence="4">Secreted protein</fullName>
    </recommendedName>
</protein>
<gene>
    <name evidence="2" type="ORF">ANCCAN_23914</name>
</gene>
<name>A0A368FE19_ANCCA</name>
<evidence type="ECO:0000313" key="3">
    <source>
        <dbReference type="Proteomes" id="UP000252519"/>
    </source>
</evidence>
<dbReference type="OrthoDB" id="5873927at2759"/>
<evidence type="ECO:0000313" key="2">
    <source>
        <dbReference type="EMBL" id="RCN30312.1"/>
    </source>
</evidence>
<dbReference type="EMBL" id="JOJR01001595">
    <property type="protein sequence ID" value="RCN30312.1"/>
    <property type="molecule type" value="Genomic_DNA"/>
</dbReference>
<keyword evidence="1" id="KW-0732">Signal</keyword>
<dbReference type="Proteomes" id="UP000252519">
    <property type="component" value="Unassembled WGS sequence"/>
</dbReference>
<comment type="caution">
    <text evidence="2">The sequence shown here is derived from an EMBL/GenBank/DDBJ whole genome shotgun (WGS) entry which is preliminary data.</text>
</comment>
<dbReference type="AlphaFoldDB" id="A0A368FE19"/>
<organism evidence="2 3">
    <name type="scientific">Ancylostoma caninum</name>
    <name type="common">Dog hookworm</name>
    <dbReference type="NCBI Taxonomy" id="29170"/>
    <lineage>
        <taxon>Eukaryota</taxon>
        <taxon>Metazoa</taxon>
        <taxon>Ecdysozoa</taxon>
        <taxon>Nematoda</taxon>
        <taxon>Chromadorea</taxon>
        <taxon>Rhabditida</taxon>
        <taxon>Rhabditina</taxon>
        <taxon>Rhabditomorpha</taxon>
        <taxon>Strongyloidea</taxon>
        <taxon>Ancylostomatidae</taxon>
        <taxon>Ancylostomatinae</taxon>
        <taxon>Ancylostoma</taxon>
    </lineage>
</organism>
<feature type="signal peptide" evidence="1">
    <location>
        <begin position="1"/>
        <end position="17"/>
    </location>
</feature>
<evidence type="ECO:0000256" key="1">
    <source>
        <dbReference type="SAM" id="SignalP"/>
    </source>
</evidence>
<reference evidence="2 3" key="1">
    <citation type="submission" date="2014-10" db="EMBL/GenBank/DDBJ databases">
        <title>Draft genome of the hookworm Ancylostoma caninum.</title>
        <authorList>
            <person name="Mitreva M."/>
        </authorList>
    </citation>
    <scope>NUCLEOTIDE SEQUENCE [LARGE SCALE GENOMIC DNA]</scope>
    <source>
        <strain evidence="2 3">Baltimore</strain>
    </source>
</reference>
<keyword evidence="3" id="KW-1185">Reference proteome</keyword>
<feature type="chain" id="PRO_5017018743" description="Secreted protein" evidence="1">
    <location>
        <begin position="18"/>
        <end position="85"/>
    </location>
</feature>